<keyword evidence="6" id="KW-1185">Reference proteome</keyword>
<evidence type="ECO:0000256" key="1">
    <source>
        <dbReference type="ARBA" id="ARBA00022679"/>
    </source>
</evidence>
<dbReference type="SUPFAM" id="SSF55729">
    <property type="entry name" value="Acyl-CoA N-acyltransferases (Nat)"/>
    <property type="match status" value="1"/>
</dbReference>
<dbReference type="Gene3D" id="3.40.630.30">
    <property type="match status" value="1"/>
</dbReference>
<evidence type="ECO:0000256" key="3">
    <source>
        <dbReference type="SAM" id="MobiDB-lite"/>
    </source>
</evidence>
<feature type="domain" description="N-acetyltransferase" evidence="4">
    <location>
        <begin position="3"/>
        <end position="140"/>
    </location>
</feature>
<dbReference type="PANTHER" id="PTHR43877:SF5">
    <property type="entry name" value="BLL8307 PROTEIN"/>
    <property type="match status" value="1"/>
</dbReference>
<dbReference type="InterPro" id="IPR050832">
    <property type="entry name" value="Bact_Acetyltransf"/>
</dbReference>
<keyword evidence="1" id="KW-0808">Transferase</keyword>
<dbReference type="Pfam" id="PF00583">
    <property type="entry name" value="Acetyltransf_1"/>
    <property type="match status" value="1"/>
</dbReference>
<evidence type="ECO:0000313" key="5">
    <source>
        <dbReference type="EMBL" id="GGD28158.1"/>
    </source>
</evidence>
<dbReference type="EMBL" id="BMCK01000005">
    <property type="protein sequence ID" value="GGD28158.1"/>
    <property type="molecule type" value="Genomic_DNA"/>
</dbReference>
<feature type="compositionally biased region" description="Low complexity" evidence="3">
    <location>
        <begin position="122"/>
        <end position="149"/>
    </location>
</feature>
<evidence type="ECO:0000259" key="4">
    <source>
        <dbReference type="PROSITE" id="PS51186"/>
    </source>
</evidence>
<evidence type="ECO:0000313" key="6">
    <source>
        <dbReference type="Proteomes" id="UP000630594"/>
    </source>
</evidence>
<evidence type="ECO:0000256" key="2">
    <source>
        <dbReference type="ARBA" id="ARBA00023315"/>
    </source>
</evidence>
<sequence>MDLRISPADFDDLALPAFLTDHLAELEPTAPAESRHALDLDGLRAPGVRLWVAHADGPLVATGATAALAEPGHEEVKSMRIAPSHRGRGVARRMVEHLVRDARARGVTRLWLGPGAWSSSCPRARSTPRWASSPAAPTAPTPTTRTASS</sequence>
<dbReference type="Proteomes" id="UP000630594">
    <property type="component" value="Unassembled WGS sequence"/>
</dbReference>
<feature type="region of interest" description="Disordered" evidence="3">
    <location>
        <begin position="117"/>
        <end position="149"/>
    </location>
</feature>
<keyword evidence="2" id="KW-0012">Acyltransferase</keyword>
<reference evidence="6" key="1">
    <citation type="journal article" date="2019" name="Int. J. Syst. Evol. Microbiol.">
        <title>The Global Catalogue of Microorganisms (GCM) 10K type strain sequencing project: providing services to taxonomists for standard genome sequencing and annotation.</title>
        <authorList>
            <consortium name="The Broad Institute Genomics Platform"/>
            <consortium name="The Broad Institute Genome Sequencing Center for Infectious Disease"/>
            <person name="Wu L."/>
            <person name="Ma J."/>
        </authorList>
    </citation>
    <scope>NUCLEOTIDE SEQUENCE [LARGE SCALE GENOMIC DNA]</scope>
    <source>
        <strain evidence="6">CCM 7403</strain>
    </source>
</reference>
<proteinExistence type="predicted"/>
<dbReference type="PROSITE" id="PS51186">
    <property type="entry name" value="GNAT"/>
    <property type="match status" value="1"/>
</dbReference>
<dbReference type="PANTHER" id="PTHR43877">
    <property type="entry name" value="AMINOALKYLPHOSPHONATE N-ACETYLTRANSFERASE-RELATED-RELATED"/>
    <property type="match status" value="1"/>
</dbReference>
<dbReference type="RefSeq" id="WP_202977788.1">
    <property type="nucleotide sequence ID" value="NZ_CP038462.1"/>
</dbReference>
<accession>A0ABQ1QIV4</accession>
<organism evidence="5 6">
    <name type="scientific">Nocardioides daphniae</name>
    <dbReference type="NCBI Taxonomy" id="402297"/>
    <lineage>
        <taxon>Bacteria</taxon>
        <taxon>Bacillati</taxon>
        <taxon>Actinomycetota</taxon>
        <taxon>Actinomycetes</taxon>
        <taxon>Propionibacteriales</taxon>
        <taxon>Nocardioidaceae</taxon>
        <taxon>Nocardioides</taxon>
    </lineage>
</organism>
<gene>
    <name evidence="5" type="ORF">GCM10007231_29600</name>
</gene>
<comment type="caution">
    <text evidence="5">The sequence shown here is derived from an EMBL/GenBank/DDBJ whole genome shotgun (WGS) entry which is preliminary data.</text>
</comment>
<dbReference type="CDD" id="cd04301">
    <property type="entry name" value="NAT_SF"/>
    <property type="match status" value="1"/>
</dbReference>
<protein>
    <recommendedName>
        <fullName evidence="4">N-acetyltransferase domain-containing protein</fullName>
    </recommendedName>
</protein>
<dbReference type="InterPro" id="IPR000182">
    <property type="entry name" value="GNAT_dom"/>
</dbReference>
<name>A0ABQ1QIV4_9ACTN</name>
<dbReference type="InterPro" id="IPR016181">
    <property type="entry name" value="Acyl_CoA_acyltransferase"/>
</dbReference>